<gene>
    <name evidence="4" type="ORF">ILEXP_LOCUS23350</name>
</gene>
<comment type="caution">
    <text evidence="4">The sequence shown here is derived from an EMBL/GenBank/DDBJ whole genome shotgun (WGS) entry which is preliminary data.</text>
</comment>
<dbReference type="AlphaFoldDB" id="A0ABC8SIT6"/>
<keyword evidence="2" id="KW-0325">Glycoprotein</keyword>
<keyword evidence="5" id="KW-1185">Reference proteome</keyword>
<dbReference type="EMBL" id="CAUOFW020002614">
    <property type="protein sequence ID" value="CAK9154978.1"/>
    <property type="molecule type" value="Genomic_DNA"/>
</dbReference>
<organism evidence="4 5">
    <name type="scientific">Ilex paraguariensis</name>
    <name type="common">yerba mate</name>
    <dbReference type="NCBI Taxonomy" id="185542"/>
    <lineage>
        <taxon>Eukaryota</taxon>
        <taxon>Viridiplantae</taxon>
        <taxon>Streptophyta</taxon>
        <taxon>Embryophyta</taxon>
        <taxon>Tracheophyta</taxon>
        <taxon>Spermatophyta</taxon>
        <taxon>Magnoliopsida</taxon>
        <taxon>eudicotyledons</taxon>
        <taxon>Gunneridae</taxon>
        <taxon>Pentapetalae</taxon>
        <taxon>asterids</taxon>
        <taxon>campanulids</taxon>
        <taxon>Aquifoliales</taxon>
        <taxon>Aquifoliaceae</taxon>
        <taxon>Ilex</taxon>
    </lineage>
</organism>
<accession>A0ABC8SIT6</accession>
<dbReference type="PANTHER" id="PTHR22835">
    <property type="entry name" value="ZINC FINGER FYVE DOMAIN CONTAINING PROTEIN"/>
    <property type="match status" value="1"/>
</dbReference>
<feature type="signal peptide" evidence="3">
    <location>
        <begin position="1"/>
        <end position="36"/>
    </location>
</feature>
<reference evidence="4 5" key="1">
    <citation type="submission" date="2024-02" db="EMBL/GenBank/DDBJ databases">
        <authorList>
            <person name="Vignale AGUSTIN F."/>
            <person name="Sosa J E."/>
            <person name="Modenutti C."/>
        </authorList>
    </citation>
    <scope>NUCLEOTIDE SEQUENCE [LARGE SCALE GENOMIC DNA]</scope>
</reference>
<evidence type="ECO:0000313" key="4">
    <source>
        <dbReference type="EMBL" id="CAK9154978.1"/>
    </source>
</evidence>
<dbReference type="Pfam" id="PF00657">
    <property type="entry name" value="Lipase_GDSL"/>
    <property type="match status" value="1"/>
</dbReference>
<proteinExistence type="inferred from homology"/>
<dbReference type="PANTHER" id="PTHR22835:SF515">
    <property type="entry name" value="ACETYLAJMALAN ESTERASE-LIKE"/>
    <property type="match status" value="1"/>
</dbReference>
<dbReference type="InterPro" id="IPR036514">
    <property type="entry name" value="SGNH_hydro_sf"/>
</dbReference>
<evidence type="ECO:0000256" key="2">
    <source>
        <dbReference type="ARBA" id="ARBA00023180"/>
    </source>
</evidence>
<dbReference type="InterPro" id="IPR001087">
    <property type="entry name" value="GDSL"/>
</dbReference>
<evidence type="ECO:0008006" key="6">
    <source>
        <dbReference type="Google" id="ProtNLM"/>
    </source>
</evidence>
<keyword evidence="3" id="KW-0732">Signal</keyword>
<name>A0ABC8SIT6_9AQUA</name>
<evidence type="ECO:0000256" key="1">
    <source>
        <dbReference type="ARBA" id="ARBA00008668"/>
    </source>
</evidence>
<protein>
    <recommendedName>
        <fullName evidence="6">GDSL esterase/lipase</fullName>
    </recommendedName>
</protein>
<dbReference type="Gene3D" id="3.40.50.1110">
    <property type="entry name" value="SGNH hydrolase"/>
    <property type="match status" value="1"/>
</dbReference>
<sequence>MLMASKTRNPILLRLCFMISLISSCLFTASIAHVKGCPFDSIYTFGDGGASTSGSGDLHMVDHLVSAFHLPSPKLYSMEDGKYLSYGANFAAPGAFVMSPRFFVERAIQPPAFQHSLGAQVESFKKLLDSRCSADHGCAKRLSRALFFVDRIGINDYNHAFLEGKSIEEVSRYVPLVSETIKDTLRQLINGGATNLFVSGSLPVGCFPGYLTLFRSEDRMHYDAHKCRIGLNTFATLHNDHLRQALFELRREFPHVQIVYLDYFKAFMAILRNHHILGFKKNYLMNACCGTGAPYNFNPSKMCGDQGVRVCSDPASYLHWDGFHMTQEASRNVVDTLLSRRGFIYPEFKSPAVMHCVM</sequence>
<feature type="chain" id="PRO_5044865653" description="GDSL esterase/lipase" evidence="3">
    <location>
        <begin position="37"/>
        <end position="358"/>
    </location>
</feature>
<dbReference type="Proteomes" id="UP001642360">
    <property type="component" value="Unassembled WGS sequence"/>
</dbReference>
<dbReference type="PROSITE" id="PS51257">
    <property type="entry name" value="PROKAR_LIPOPROTEIN"/>
    <property type="match status" value="1"/>
</dbReference>
<evidence type="ECO:0000256" key="3">
    <source>
        <dbReference type="SAM" id="SignalP"/>
    </source>
</evidence>
<comment type="similarity">
    <text evidence="1">Belongs to the 'GDSL' lipolytic enzyme family.</text>
</comment>
<evidence type="ECO:0000313" key="5">
    <source>
        <dbReference type="Proteomes" id="UP001642360"/>
    </source>
</evidence>